<sequence>MRHAHGLASDRGFLREDEHSRVVEIVDSFPMTATSEILKCELA</sequence>
<dbReference type="EMBL" id="JACBYW010000001">
    <property type="protein sequence ID" value="NYH77304.1"/>
    <property type="molecule type" value="Genomic_DNA"/>
</dbReference>
<name>A0A852YPV6_9ACTN</name>
<gene>
    <name evidence="1" type="ORF">FHR84_000618</name>
</gene>
<keyword evidence="2" id="KW-1185">Reference proteome</keyword>
<proteinExistence type="predicted"/>
<dbReference type="Proteomes" id="UP000548304">
    <property type="component" value="Unassembled WGS sequence"/>
</dbReference>
<accession>A0A852YPV6</accession>
<evidence type="ECO:0000313" key="2">
    <source>
        <dbReference type="Proteomes" id="UP000548304"/>
    </source>
</evidence>
<organism evidence="1 2">
    <name type="scientific">Actinopolyspora biskrensis</name>
    <dbReference type="NCBI Taxonomy" id="1470178"/>
    <lineage>
        <taxon>Bacteria</taxon>
        <taxon>Bacillati</taxon>
        <taxon>Actinomycetota</taxon>
        <taxon>Actinomycetes</taxon>
        <taxon>Actinopolysporales</taxon>
        <taxon>Actinopolysporaceae</taxon>
        <taxon>Actinopolyspora</taxon>
    </lineage>
</organism>
<reference evidence="1 2" key="1">
    <citation type="submission" date="2020-07" db="EMBL/GenBank/DDBJ databases">
        <title>Genomic Encyclopedia of Type Strains, Phase III (KMG-III): the genomes of soil and plant-associated and newly described type strains.</title>
        <authorList>
            <person name="Whitman W."/>
        </authorList>
    </citation>
    <scope>NUCLEOTIDE SEQUENCE [LARGE SCALE GENOMIC DNA]</scope>
    <source>
        <strain evidence="1 2">CECT 8576</strain>
    </source>
</reference>
<dbReference type="AlphaFoldDB" id="A0A852YPV6"/>
<protein>
    <submittedName>
        <fullName evidence="1">Uncharacterized protein</fullName>
    </submittedName>
</protein>
<dbReference type="RefSeq" id="WP_281361179.1">
    <property type="nucleotide sequence ID" value="NZ_JACBYW010000001.1"/>
</dbReference>
<comment type="caution">
    <text evidence="1">The sequence shown here is derived from an EMBL/GenBank/DDBJ whole genome shotgun (WGS) entry which is preliminary data.</text>
</comment>
<evidence type="ECO:0000313" key="1">
    <source>
        <dbReference type="EMBL" id="NYH77304.1"/>
    </source>
</evidence>